<name>A0A0P1AET2_PLAHL</name>
<proteinExistence type="predicted"/>
<keyword evidence="2" id="KW-1185">Reference proteome</keyword>
<evidence type="ECO:0000313" key="1">
    <source>
        <dbReference type="EMBL" id="CEG39079.1"/>
    </source>
</evidence>
<dbReference type="AlphaFoldDB" id="A0A0P1AET2"/>
<sequence>MYSKVNLARDRLLVAEVASSRAAPHESFSGSGQLIKNTRGLIGRILLGNIYCRLLLK</sequence>
<organism evidence="1 2">
    <name type="scientific">Plasmopara halstedii</name>
    <name type="common">Downy mildew of sunflower</name>
    <dbReference type="NCBI Taxonomy" id="4781"/>
    <lineage>
        <taxon>Eukaryota</taxon>
        <taxon>Sar</taxon>
        <taxon>Stramenopiles</taxon>
        <taxon>Oomycota</taxon>
        <taxon>Peronosporomycetes</taxon>
        <taxon>Peronosporales</taxon>
        <taxon>Peronosporaceae</taxon>
        <taxon>Plasmopara</taxon>
    </lineage>
</organism>
<dbReference type="EMBL" id="CCYD01000349">
    <property type="protein sequence ID" value="CEG39079.1"/>
    <property type="molecule type" value="Genomic_DNA"/>
</dbReference>
<protein>
    <submittedName>
        <fullName evidence="1">Uncharacterized protein</fullName>
    </submittedName>
</protein>
<reference evidence="2" key="1">
    <citation type="submission" date="2014-09" db="EMBL/GenBank/DDBJ databases">
        <authorList>
            <person name="Sharma Rahul"/>
            <person name="Thines Marco"/>
        </authorList>
    </citation>
    <scope>NUCLEOTIDE SEQUENCE [LARGE SCALE GENOMIC DNA]</scope>
</reference>
<dbReference type="Proteomes" id="UP000054928">
    <property type="component" value="Unassembled WGS sequence"/>
</dbReference>
<evidence type="ECO:0000313" key="2">
    <source>
        <dbReference type="Proteomes" id="UP000054928"/>
    </source>
</evidence>
<accession>A0A0P1AET2</accession>
<dbReference type="GeneID" id="36404196"/>
<dbReference type="RefSeq" id="XP_024575448.1">
    <property type="nucleotide sequence ID" value="XM_024724587.1"/>
</dbReference>